<sequence>MKTFEELGNLQGYIADTYRAAIDQMHETGEYNPSLLNGARQLLKDNEIVLTAGKDTPINDLLNVVLPFEEDQELKAKVK</sequence>
<name>A0A0F7LA17_9VIRU</name>
<reference evidence="1" key="1">
    <citation type="journal article" date="2015" name="Front. Microbiol.">
        <title>Combining genomic sequencing methods to explore viral diversity and reveal potential virus-host interactions.</title>
        <authorList>
            <person name="Chow C.E."/>
            <person name="Winget D.M."/>
            <person name="White R.A.III."/>
            <person name="Hallam S.J."/>
            <person name="Suttle C.A."/>
        </authorList>
    </citation>
    <scope>NUCLEOTIDE SEQUENCE</scope>
    <source>
        <strain evidence="1">Oxic3_3</strain>
    </source>
</reference>
<dbReference type="Pfam" id="PF11123">
    <property type="entry name" value="DNA_Packaging_2"/>
    <property type="match status" value="1"/>
</dbReference>
<organism evidence="1">
    <name type="scientific">uncultured marine virus</name>
    <dbReference type="NCBI Taxonomy" id="186617"/>
    <lineage>
        <taxon>Viruses</taxon>
        <taxon>environmental samples</taxon>
    </lineage>
</organism>
<proteinExistence type="predicted"/>
<evidence type="ECO:0000313" key="1">
    <source>
        <dbReference type="EMBL" id="AKH48790.1"/>
    </source>
</evidence>
<dbReference type="InterPro" id="IPR024345">
    <property type="entry name" value="DNA_matur_Phage_T7-like"/>
</dbReference>
<protein>
    <submittedName>
        <fullName evidence="1">Uncharacterized protein</fullName>
    </submittedName>
</protein>
<dbReference type="EMBL" id="KR029609">
    <property type="protein sequence ID" value="AKH48790.1"/>
    <property type="molecule type" value="Genomic_DNA"/>
</dbReference>
<accession>A0A0F7LA17</accession>
<reference evidence="1" key="2">
    <citation type="submission" date="2015-03" db="EMBL/GenBank/DDBJ databases">
        <authorList>
            <person name="Chow C.-E.T."/>
            <person name="Winget D.M."/>
            <person name="White R.A.III."/>
            <person name="Hallam S.J."/>
            <person name="Suttle C.A."/>
        </authorList>
    </citation>
    <scope>NUCLEOTIDE SEQUENCE</scope>
    <source>
        <strain evidence="1">Oxic3_3</strain>
    </source>
</reference>